<reference evidence="5" key="1">
    <citation type="journal article" date="2019" name="Int. J. Syst. Evol. Microbiol.">
        <title>The Global Catalogue of Microorganisms (GCM) 10K type strain sequencing project: providing services to taxonomists for standard genome sequencing and annotation.</title>
        <authorList>
            <consortium name="The Broad Institute Genomics Platform"/>
            <consortium name="The Broad Institute Genome Sequencing Center for Infectious Disease"/>
            <person name="Wu L."/>
            <person name="Ma J."/>
        </authorList>
    </citation>
    <scope>NUCLEOTIDE SEQUENCE [LARGE SCALE GENOMIC DNA]</scope>
    <source>
        <strain evidence="5">NBRC 113072</strain>
    </source>
</reference>
<comment type="similarity">
    <text evidence="2">Belongs to the 2H phosphoesterase superfamily. ThpR family.</text>
</comment>
<feature type="short sequence motif" description="HXTX 1" evidence="2">
    <location>
        <begin position="36"/>
        <end position="39"/>
    </location>
</feature>
<evidence type="ECO:0000256" key="2">
    <source>
        <dbReference type="HAMAP-Rule" id="MF_01940"/>
    </source>
</evidence>
<keyword evidence="5" id="KW-1185">Reference proteome</keyword>
<proteinExistence type="inferred from homology"/>
<evidence type="ECO:0000259" key="3">
    <source>
        <dbReference type="Pfam" id="PF02834"/>
    </source>
</evidence>
<dbReference type="InterPro" id="IPR014051">
    <property type="entry name" value="Phosphoesterase_HXTX"/>
</dbReference>
<dbReference type="Gene3D" id="3.90.1140.10">
    <property type="entry name" value="Cyclic phosphodiesterase"/>
    <property type="match status" value="1"/>
</dbReference>
<organism evidence="4 5">
    <name type="scientific">Mobilicoccus caccae</name>
    <dbReference type="NCBI Taxonomy" id="1859295"/>
    <lineage>
        <taxon>Bacteria</taxon>
        <taxon>Bacillati</taxon>
        <taxon>Actinomycetota</taxon>
        <taxon>Actinomycetes</taxon>
        <taxon>Micrococcales</taxon>
        <taxon>Dermatophilaceae</taxon>
        <taxon>Mobilicoccus</taxon>
    </lineage>
</organism>
<evidence type="ECO:0000256" key="1">
    <source>
        <dbReference type="ARBA" id="ARBA00022801"/>
    </source>
</evidence>
<dbReference type="EC" id="3.1.4.58" evidence="2"/>
<comment type="caution">
    <text evidence="4">The sequence shown here is derived from an EMBL/GenBank/DDBJ whole genome shotgun (WGS) entry which is preliminary data.</text>
</comment>
<dbReference type="InterPro" id="IPR004175">
    <property type="entry name" value="RNA_CPDase"/>
</dbReference>
<feature type="domain" description="Phosphoesterase HXTX" evidence="3">
    <location>
        <begin position="4"/>
        <end position="87"/>
    </location>
</feature>
<feature type="active site" description="Proton acceptor" evidence="2">
    <location>
        <position position="126"/>
    </location>
</feature>
<comment type="catalytic activity">
    <reaction evidence="2">
        <text>a 3'-end 2',3'-cyclophospho-ribonucleotide-RNA + H2O = a 3'-end 2'-phospho-ribonucleotide-RNA + H(+)</text>
        <dbReference type="Rhea" id="RHEA:11828"/>
        <dbReference type="Rhea" id="RHEA-COMP:10464"/>
        <dbReference type="Rhea" id="RHEA-COMP:17353"/>
        <dbReference type="ChEBI" id="CHEBI:15377"/>
        <dbReference type="ChEBI" id="CHEBI:15378"/>
        <dbReference type="ChEBI" id="CHEBI:83064"/>
        <dbReference type="ChEBI" id="CHEBI:173113"/>
        <dbReference type="EC" id="3.1.4.58"/>
    </reaction>
</comment>
<dbReference type="NCBIfam" id="TIGR02258">
    <property type="entry name" value="2_5_ligase"/>
    <property type="match status" value="1"/>
</dbReference>
<keyword evidence="1 2" id="KW-0378">Hydrolase</keyword>
<feature type="short sequence motif" description="HXTX 2" evidence="2">
    <location>
        <begin position="126"/>
        <end position="129"/>
    </location>
</feature>
<dbReference type="EMBL" id="BSUO01000001">
    <property type="protein sequence ID" value="GMA41234.1"/>
    <property type="molecule type" value="Genomic_DNA"/>
</dbReference>
<dbReference type="PANTHER" id="PTHR35561:SF1">
    <property type="entry name" value="RNA 2',3'-CYCLIC PHOSPHODIESTERASE"/>
    <property type="match status" value="1"/>
</dbReference>
<sequence length="199" mass="22079">MSLPVPERAREDLDHFLDPRRVAEPALRWSDPDRWHITLAFLPDVDDVDLDDLCERLENACARRRPLTLRLRGGGVFGGALAARVLWADVATSEEDRAELERLGVGARHAAVAAGTRVEGGAFVPHVTIARSPRPRDLRHLLGVLDLYDGPPWQAEGVDLVASHLGSGPVPHELIATYPLGNPDQGEDEAWWRRGYLQR</sequence>
<protein>
    <recommendedName>
        <fullName evidence="2">RNA 2',3'-cyclic phosphodiesterase</fullName>
        <shortName evidence="2">RNA 2',3'-CPDase</shortName>
        <ecNumber evidence="2">3.1.4.58</ecNumber>
    </recommendedName>
</protein>
<gene>
    <name evidence="4" type="ORF">GCM10025883_32790</name>
</gene>
<dbReference type="Pfam" id="PF02834">
    <property type="entry name" value="LigT_PEase"/>
    <property type="match status" value="1"/>
</dbReference>
<dbReference type="SUPFAM" id="SSF55144">
    <property type="entry name" value="LigT-like"/>
    <property type="match status" value="1"/>
</dbReference>
<feature type="active site" description="Proton donor" evidence="2">
    <location>
        <position position="36"/>
    </location>
</feature>
<comment type="function">
    <text evidence="2">Hydrolyzes RNA 2',3'-cyclic phosphodiester to an RNA 2'-phosphomonoester.</text>
</comment>
<dbReference type="Proteomes" id="UP001157126">
    <property type="component" value="Unassembled WGS sequence"/>
</dbReference>
<dbReference type="PANTHER" id="PTHR35561">
    <property type="entry name" value="RNA 2',3'-CYCLIC PHOSPHODIESTERASE"/>
    <property type="match status" value="1"/>
</dbReference>
<name>A0ABQ6IX13_9MICO</name>
<evidence type="ECO:0000313" key="5">
    <source>
        <dbReference type="Proteomes" id="UP001157126"/>
    </source>
</evidence>
<accession>A0ABQ6IX13</accession>
<evidence type="ECO:0000313" key="4">
    <source>
        <dbReference type="EMBL" id="GMA41234.1"/>
    </source>
</evidence>
<dbReference type="HAMAP" id="MF_01940">
    <property type="entry name" value="RNA_CPDase"/>
    <property type="match status" value="1"/>
</dbReference>
<dbReference type="InterPro" id="IPR009097">
    <property type="entry name" value="Cyclic_Pdiesterase"/>
</dbReference>